<name>A0A8D9EA76_9HEMI</name>
<dbReference type="EMBL" id="HBUF01508540">
    <property type="protein sequence ID" value="CAG6746216.1"/>
    <property type="molecule type" value="Transcribed_RNA"/>
</dbReference>
<sequence>MAMFTLNSSSGVSSPIGSPGGAGVSNYDVNFCQQHTRIGTWNVRTMAQAGKIETAIKEMERLNLKVLGVSEMRWPGASYCDIGDHRIYYSGVPSKYEHGVGIIIHKLVAQNVSNFVPVNERLMLVQVNANPVNVNIIQVYAPTSDYSETEIDNFYAQVNKVVQSIPKKEVRIILGDFNAKIGKGRSGNHVGPHGLGERNELYGGEATVRSKVLCSVKKR</sequence>
<dbReference type="SUPFAM" id="SSF56219">
    <property type="entry name" value="DNase I-like"/>
    <property type="match status" value="1"/>
</dbReference>
<organism evidence="1">
    <name type="scientific">Cacopsylla melanoneura</name>
    <dbReference type="NCBI Taxonomy" id="428564"/>
    <lineage>
        <taxon>Eukaryota</taxon>
        <taxon>Metazoa</taxon>
        <taxon>Ecdysozoa</taxon>
        <taxon>Arthropoda</taxon>
        <taxon>Hexapoda</taxon>
        <taxon>Insecta</taxon>
        <taxon>Pterygota</taxon>
        <taxon>Neoptera</taxon>
        <taxon>Paraneoptera</taxon>
        <taxon>Hemiptera</taxon>
        <taxon>Sternorrhyncha</taxon>
        <taxon>Psylloidea</taxon>
        <taxon>Psyllidae</taxon>
        <taxon>Psyllinae</taxon>
        <taxon>Cacopsylla</taxon>
    </lineage>
</organism>
<proteinExistence type="predicted"/>
<dbReference type="Gene3D" id="3.60.10.10">
    <property type="entry name" value="Endonuclease/exonuclease/phosphatase"/>
    <property type="match status" value="1"/>
</dbReference>
<reference evidence="1" key="1">
    <citation type="submission" date="2021-05" db="EMBL/GenBank/DDBJ databases">
        <authorList>
            <person name="Alioto T."/>
            <person name="Alioto T."/>
            <person name="Gomez Garrido J."/>
        </authorList>
    </citation>
    <scope>NUCLEOTIDE SEQUENCE</scope>
</reference>
<accession>A0A8D9EA76</accession>
<protein>
    <submittedName>
        <fullName evidence="1">Craniofacial development protein 2</fullName>
    </submittedName>
</protein>
<dbReference type="AlphaFoldDB" id="A0A8D9EA76"/>
<dbReference type="EMBL" id="HBUF01508541">
    <property type="protein sequence ID" value="CAG6746219.1"/>
    <property type="molecule type" value="Transcribed_RNA"/>
</dbReference>
<dbReference type="CDD" id="cd09076">
    <property type="entry name" value="L1-EN"/>
    <property type="match status" value="1"/>
</dbReference>
<dbReference type="InterPro" id="IPR036691">
    <property type="entry name" value="Endo/exonu/phosph_ase_sf"/>
</dbReference>
<dbReference type="EMBL" id="HBUF01508539">
    <property type="protein sequence ID" value="CAG6746213.1"/>
    <property type="molecule type" value="Transcribed_RNA"/>
</dbReference>
<evidence type="ECO:0000313" key="1">
    <source>
        <dbReference type="EMBL" id="CAG6746216.1"/>
    </source>
</evidence>